<feature type="transmembrane region" description="Helical" evidence="7">
    <location>
        <begin position="6"/>
        <end position="30"/>
    </location>
</feature>
<comment type="caution">
    <text evidence="9">The sequence shown here is derived from an EMBL/GenBank/DDBJ whole genome shotgun (WGS) entry which is preliminary data.</text>
</comment>
<evidence type="ECO:0000256" key="1">
    <source>
        <dbReference type="ARBA" id="ARBA00004141"/>
    </source>
</evidence>
<proteinExistence type="inferred from homology"/>
<keyword evidence="3 7" id="KW-1133">Transmembrane helix</keyword>
<evidence type="ECO:0000313" key="10">
    <source>
        <dbReference type="Proteomes" id="UP000214365"/>
    </source>
</evidence>
<dbReference type="PANTHER" id="PTHR33048:SF156">
    <property type="entry name" value="INTEGRAL MEMBRANE PROTEIN"/>
    <property type="match status" value="1"/>
</dbReference>
<feature type="transmembrane region" description="Helical" evidence="7">
    <location>
        <begin position="169"/>
        <end position="188"/>
    </location>
</feature>
<evidence type="ECO:0000256" key="3">
    <source>
        <dbReference type="ARBA" id="ARBA00022989"/>
    </source>
</evidence>
<dbReference type="InterPro" id="IPR049326">
    <property type="entry name" value="Rhodopsin_dom_fungi"/>
</dbReference>
<evidence type="ECO:0000256" key="5">
    <source>
        <dbReference type="ARBA" id="ARBA00038359"/>
    </source>
</evidence>
<evidence type="ECO:0000313" key="9">
    <source>
        <dbReference type="EMBL" id="OKL61633.1"/>
    </source>
</evidence>
<feature type="region of interest" description="Disordered" evidence="6">
    <location>
        <begin position="273"/>
        <end position="345"/>
    </location>
</feature>
<dbReference type="RefSeq" id="XP_020121754.1">
    <property type="nucleotide sequence ID" value="XM_020265671.1"/>
</dbReference>
<keyword evidence="10" id="KW-1185">Reference proteome</keyword>
<keyword evidence="4 7" id="KW-0472">Membrane</keyword>
<feature type="compositionally biased region" description="Basic and acidic residues" evidence="6">
    <location>
        <begin position="274"/>
        <end position="286"/>
    </location>
</feature>
<dbReference type="GeneID" id="31003132"/>
<dbReference type="EMBL" id="LFMY01000004">
    <property type="protein sequence ID" value="OKL61633.1"/>
    <property type="molecule type" value="Genomic_DNA"/>
</dbReference>
<feature type="compositionally biased region" description="Polar residues" evidence="6">
    <location>
        <begin position="287"/>
        <end position="304"/>
    </location>
</feature>
<keyword evidence="2 7" id="KW-0812">Transmembrane</keyword>
<dbReference type="AlphaFoldDB" id="A0A225AQ64"/>
<protein>
    <recommendedName>
        <fullName evidence="8">Rhodopsin domain-containing protein</fullName>
    </recommendedName>
</protein>
<accession>A0A225AQ64</accession>
<dbReference type="InterPro" id="IPR052337">
    <property type="entry name" value="SAT4-like"/>
</dbReference>
<dbReference type="OrthoDB" id="4223615at2759"/>
<feature type="transmembrane region" description="Helical" evidence="7">
    <location>
        <begin position="122"/>
        <end position="149"/>
    </location>
</feature>
<comment type="subcellular location">
    <subcellularLocation>
        <location evidence="1">Membrane</location>
        <topology evidence="1">Multi-pass membrane protein</topology>
    </subcellularLocation>
</comment>
<name>A0A225AQ64_TALAT</name>
<feature type="transmembrane region" description="Helical" evidence="7">
    <location>
        <begin position="87"/>
        <end position="110"/>
    </location>
</feature>
<feature type="transmembrane region" description="Helical" evidence="7">
    <location>
        <begin position="200"/>
        <end position="223"/>
    </location>
</feature>
<reference evidence="9 10" key="1">
    <citation type="submission" date="2015-06" db="EMBL/GenBank/DDBJ databases">
        <title>Talaromyces atroroseus IBT 11181 draft genome.</title>
        <authorList>
            <person name="Rasmussen K.B."/>
            <person name="Rasmussen S."/>
            <person name="Petersen B."/>
            <person name="Sicheritz-Ponten T."/>
            <person name="Mortensen U.H."/>
            <person name="Thrane U."/>
        </authorList>
    </citation>
    <scope>NUCLEOTIDE SEQUENCE [LARGE SCALE GENOMIC DNA]</scope>
    <source>
        <strain evidence="9 10">IBT 11181</strain>
    </source>
</reference>
<sequence>MAPDQGWKIYVGTLTTIVPATAAVCARFLARWIAGIPYWWDDWMVVIALIDCWAMAGLRLAEVIYLGQGQHSADLPSETVVKFLKSFIAVQMLYFIDVVSTKAAFLFLYYRIFGVNLWFRRILYFIAALLVAFFIACPTVAVAGCHPVSYFWNRNQAGSCINETNFFRWNGIANVILDFIIFCLPIPMTFRLNATLRQKLIICSMFALGFFVCVVSIIRIIVFGDQRKDDMTWSTTDSATWSSIEQALSIICICLPTLRPLFRSLWGSTLDNESNQRNKYQSDSRSKTPSNGIALSRLNSSGEADSTAEFARLSNNEDRDDDDDDESRSRSLHGSNDGHANLHNT</sequence>
<dbReference type="Proteomes" id="UP000214365">
    <property type="component" value="Unassembled WGS sequence"/>
</dbReference>
<evidence type="ECO:0000256" key="7">
    <source>
        <dbReference type="SAM" id="Phobius"/>
    </source>
</evidence>
<evidence type="ECO:0000256" key="4">
    <source>
        <dbReference type="ARBA" id="ARBA00023136"/>
    </source>
</evidence>
<dbReference type="Pfam" id="PF20684">
    <property type="entry name" value="Fung_rhodopsin"/>
    <property type="match status" value="1"/>
</dbReference>
<evidence type="ECO:0000256" key="2">
    <source>
        <dbReference type="ARBA" id="ARBA00022692"/>
    </source>
</evidence>
<dbReference type="PANTHER" id="PTHR33048">
    <property type="entry name" value="PTH11-LIKE INTEGRAL MEMBRANE PROTEIN (AFU_ORTHOLOGUE AFUA_5G11245)"/>
    <property type="match status" value="1"/>
</dbReference>
<feature type="transmembrane region" description="Helical" evidence="7">
    <location>
        <begin position="42"/>
        <end position="67"/>
    </location>
</feature>
<evidence type="ECO:0000256" key="6">
    <source>
        <dbReference type="SAM" id="MobiDB-lite"/>
    </source>
</evidence>
<organism evidence="9 10">
    <name type="scientific">Talaromyces atroroseus</name>
    <dbReference type="NCBI Taxonomy" id="1441469"/>
    <lineage>
        <taxon>Eukaryota</taxon>
        <taxon>Fungi</taxon>
        <taxon>Dikarya</taxon>
        <taxon>Ascomycota</taxon>
        <taxon>Pezizomycotina</taxon>
        <taxon>Eurotiomycetes</taxon>
        <taxon>Eurotiomycetidae</taxon>
        <taxon>Eurotiales</taxon>
        <taxon>Trichocomaceae</taxon>
        <taxon>Talaromyces</taxon>
        <taxon>Talaromyces sect. Trachyspermi</taxon>
    </lineage>
</organism>
<evidence type="ECO:0000259" key="8">
    <source>
        <dbReference type="Pfam" id="PF20684"/>
    </source>
</evidence>
<dbReference type="GO" id="GO:0016020">
    <property type="term" value="C:membrane"/>
    <property type="evidence" value="ECO:0007669"/>
    <property type="project" value="UniProtKB-SubCell"/>
</dbReference>
<gene>
    <name evidence="9" type="ORF">UA08_03377</name>
</gene>
<comment type="similarity">
    <text evidence="5">Belongs to the SAT4 family.</text>
</comment>
<feature type="domain" description="Rhodopsin" evidence="8">
    <location>
        <begin position="26"/>
        <end position="263"/>
    </location>
</feature>